<sequence>MNDFDDEGRKAELDAKQQLLAQRDIDDIQFVMSSEQGRRVIWSLLEKGQVFGACFNVDPHITAFNEGQRNLALVLFQRVMAHCPDQYLKMAAEAGEDNL</sequence>
<name>A0A5I0KLY4_SALET</name>
<evidence type="ECO:0000313" key="2">
    <source>
        <dbReference type="EMBL" id="EBU6392262.1"/>
    </source>
</evidence>
<accession>A0A5I0KLY4</accession>
<comment type="caution">
    <text evidence="2">The sequence shown here is derived from an EMBL/GenBank/DDBJ whole genome shotgun (WGS) entry which is preliminary data.</text>
</comment>
<protein>
    <recommendedName>
        <fullName evidence="1">Bbp19-like phage domain-containing protein</fullName>
    </recommendedName>
</protein>
<proteinExistence type="predicted"/>
<organism evidence="2">
    <name type="scientific">Salmonella enterica subsp. enterica serovar Napoli</name>
    <dbReference type="NCBI Taxonomy" id="1151001"/>
    <lineage>
        <taxon>Bacteria</taxon>
        <taxon>Pseudomonadati</taxon>
        <taxon>Pseudomonadota</taxon>
        <taxon>Gammaproteobacteria</taxon>
        <taxon>Enterobacterales</taxon>
        <taxon>Enterobacteriaceae</taxon>
        <taxon>Salmonella</taxon>
    </lineage>
</organism>
<dbReference type="InterPro" id="IPR057447">
    <property type="entry name" value="Bbp19-like_phage"/>
</dbReference>
<feature type="domain" description="Bbp19-like phage" evidence="1">
    <location>
        <begin position="29"/>
        <end position="91"/>
    </location>
</feature>
<dbReference type="AlphaFoldDB" id="A0A5I0KLY4"/>
<gene>
    <name evidence="2" type="ORF">DRA33_19580</name>
</gene>
<evidence type="ECO:0000259" key="1">
    <source>
        <dbReference type="Pfam" id="PF25181"/>
    </source>
</evidence>
<dbReference type="EMBL" id="AAHCRV010000059">
    <property type="protein sequence ID" value="EBU6392262.1"/>
    <property type="molecule type" value="Genomic_DNA"/>
</dbReference>
<reference evidence="2" key="1">
    <citation type="submission" date="2018-06" db="EMBL/GenBank/DDBJ databases">
        <authorList>
            <person name="Ashton P.M."/>
            <person name="Dallman T."/>
            <person name="Nair S."/>
            <person name="De Pinna E."/>
            <person name="Peters T."/>
            <person name="Grant K."/>
        </authorList>
    </citation>
    <scope>NUCLEOTIDE SEQUENCE</scope>
    <source>
        <strain evidence="2">161071</strain>
    </source>
</reference>
<dbReference type="Pfam" id="PF25181">
    <property type="entry name" value="Phage_Bbp19"/>
    <property type="match status" value="1"/>
</dbReference>